<sequence>VADLFDFGWKHPQKTQPRVRRIFAVSLPDDLCASYDAYKSRLQENHGLSGVNEKLLFHGTPRHCSLGEGDDWDTLCRMPNCNLCGILRSSFLVSRAGSAPDRKFMRFGRGIYTSSVSSKADDYTNDLDDSPNKVVIVAKVALGKASIYYRTTASLTRPPSGYNSVQGEVGQSLNYDEQVLYHDDAIRPAYVVVY</sequence>
<dbReference type="InterPro" id="IPR051712">
    <property type="entry name" value="ARTD-AVP"/>
</dbReference>
<accession>A0A0C3QK90</accession>
<feature type="non-terminal residue" evidence="2">
    <location>
        <position position="194"/>
    </location>
</feature>
<proteinExistence type="predicted"/>
<dbReference type="GO" id="GO:0005634">
    <property type="term" value="C:nucleus"/>
    <property type="evidence" value="ECO:0007669"/>
    <property type="project" value="TreeGrafter"/>
</dbReference>
<gene>
    <name evidence="2" type="ORF">M407DRAFT_39829</name>
</gene>
<dbReference type="STRING" id="1051891.A0A0C3QK90"/>
<evidence type="ECO:0000313" key="3">
    <source>
        <dbReference type="Proteomes" id="UP000054248"/>
    </source>
</evidence>
<feature type="non-terminal residue" evidence="2">
    <location>
        <position position="1"/>
    </location>
</feature>
<dbReference type="PANTHER" id="PTHR45740">
    <property type="entry name" value="POLY [ADP-RIBOSE] POLYMERASE"/>
    <property type="match status" value="1"/>
</dbReference>
<organism evidence="2 3">
    <name type="scientific">Tulasnella calospora MUT 4182</name>
    <dbReference type="NCBI Taxonomy" id="1051891"/>
    <lineage>
        <taxon>Eukaryota</taxon>
        <taxon>Fungi</taxon>
        <taxon>Dikarya</taxon>
        <taxon>Basidiomycota</taxon>
        <taxon>Agaricomycotina</taxon>
        <taxon>Agaricomycetes</taxon>
        <taxon>Cantharellales</taxon>
        <taxon>Tulasnellaceae</taxon>
        <taxon>Tulasnella</taxon>
    </lineage>
</organism>
<dbReference type="SUPFAM" id="SSF56399">
    <property type="entry name" value="ADP-ribosylation"/>
    <property type="match status" value="1"/>
</dbReference>
<dbReference type="PANTHER" id="PTHR45740:SF2">
    <property type="entry name" value="POLY [ADP-RIBOSE] POLYMERASE"/>
    <property type="match status" value="1"/>
</dbReference>
<dbReference type="HOGENOM" id="CLU_039434_1_0_1"/>
<evidence type="ECO:0000313" key="2">
    <source>
        <dbReference type="EMBL" id="KIO27726.1"/>
    </source>
</evidence>
<evidence type="ECO:0000259" key="1">
    <source>
        <dbReference type="Pfam" id="PF00644"/>
    </source>
</evidence>
<name>A0A0C3QK90_9AGAM</name>
<reference evidence="2 3" key="1">
    <citation type="submission" date="2014-04" db="EMBL/GenBank/DDBJ databases">
        <authorList>
            <consortium name="DOE Joint Genome Institute"/>
            <person name="Kuo A."/>
            <person name="Girlanda M."/>
            <person name="Perotto S."/>
            <person name="Kohler A."/>
            <person name="Nagy L.G."/>
            <person name="Floudas D."/>
            <person name="Copeland A."/>
            <person name="Barry K.W."/>
            <person name="Cichocki N."/>
            <person name="Veneault-Fourrey C."/>
            <person name="LaButti K."/>
            <person name="Lindquist E.A."/>
            <person name="Lipzen A."/>
            <person name="Lundell T."/>
            <person name="Morin E."/>
            <person name="Murat C."/>
            <person name="Sun H."/>
            <person name="Tunlid A."/>
            <person name="Henrissat B."/>
            <person name="Grigoriev I.V."/>
            <person name="Hibbett D.S."/>
            <person name="Martin F."/>
            <person name="Nordberg H.P."/>
            <person name="Cantor M.N."/>
            <person name="Hua S.X."/>
        </authorList>
    </citation>
    <scope>NUCLEOTIDE SEQUENCE [LARGE SCALE GENOMIC DNA]</scope>
    <source>
        <strain evidence="2 3">MUT 4182</strain>
    </source>
</reference>
<dbReference type="InterPro" id="IPR012317">
    <property type="entry name" value="Poly(ADP-ribose)pol_cat_dom"/>
</dbReference>
<dbReference type="Pfam" id="PF00644">
    <property type="entry name" value="PARP"/>
    <property type="match status" value="1"/>
</dbReference>
<dbReference type="GO" id="GO:0003950">
    <property type="term" value="F:NAD+ poly-ADP-ribosyltransferase activity"/>
    <property type="evidence" value="ECO:0007669"/>
    <property type="project" value="InterPro"/>
</dbReference>
<dbReference type="EMBL" id="KN823004">
    <property type="protein sequence ID" value="KIO27726.1"/>
    <property type="molecule type" value="Genomic_DNA"/>
</dbReference>
<dbReference type="OrthoDB" id="9514740at2759"/>
<dbReference type="Proteomes" id="UP000054248">
    <property type="component" value="Unassembled WGS sequence"/>
</dbReference>
<dbReference type="AlphaFoldDB" id="A0A0C3QK90"/>
<dbReference type="GO" id="GO:1990404">
    <property type="term" value="F:NAD+-protein mono-ADP-ribosyltransferase activity"/>
    <property type="evidence" value="ECO:0007669"/>
    <property type="project" value="TreeGrafter"/>
</dbReference>
<keyword evidence="3" id="KW-1185">Reference proteome</keyword>
<feature type="domain" description="PARP catalytic" evidence="1">
    <location>
        <begin position="82"/>
        <end position="173"/>
    </location>
</feature>
<dbReference type="Gene3D" id="3.90.228.10">
    <property type="match status" value="1"/>
</dbReference>
<protein>
    <recommendedName>
        <fullName evidence="1">PARP catalytic domain-containing protein</fullName>
    </recommendedName>
</protein>
<reference evidence="3" key="2">
    <citation type="submission" date="2015-01" db="EMBL/GenBank/DDBJ databases">
        <title>Evolutionary Origins and Diversification of the Mycorrhizal Mutualists.</title>
        <authorList>
            <consortium name="DOE Joint Genome Institute"/>
            <consortium name="Mycorrhizal Genomics Consortium"/>
            <person name="Kohler A."/>
            <person name="Kuo A."/>
            <person name="Nagy L.G."/>
            <person name="Floudas D."/>
            <person name="Copeland A."/>
            <person name="Barry K.W."/>
            <person name="Cichocki N."/>
            <person name="Veneault-Fourrey C."/>
            <person name="LaButti K."/>
            <person name="Lindquist E.A."/>
            <person name="Lipzen A."/>
            <person name="Lundell T."/>
            <person name="Morin E."/>
            <person name="Murat C."/>
            <person name="Riley R."/>
            <person name="Ohm R."/>
            <person name="Sun H."/>
            <person name="Tunlid A."/>
            <person name="Henrissat B."/>
            <person name="Grigoriev I.V."/>
            <person name="Hibbett D.S."/>
            <person name="Martin F."/>
        </authorList>
    </citation>
    <scope>NUCLEOTIDE SEQUENCE [LARGE SCALE GENOMIC DNA]</scope>
    <source>
        <strain evidence="3">MUT 4182</strain>
    </source>
</reference>